<comment type="subcellular location">
    <subcellularLocation>
        <location evidence="1">Secreted</location>
    </subcellularLocation>
</comment>
<dbReference type="InterPro" id="IPR059100">
    <property type="entry name" value="TSP3_bac"/>
</dbReference>
<dbReference type="EMBL" id="CP091244">
    <property type="protein sequence ID" value="UJS23347.1"/>
    <property type="molecule type" value="Genomic_DNA"/>
</dbReference>
<sequence length="2856" mass="313184">MNIIRKLWLSILLLLLPIATLADDSPYYGIGDQLIYDGEPGSVPVLVENASDGSNRCLFYLQTAPGEGLNGSQALRLTPTKWHGPAYRLYCGGGSRRDFSAHDVLEFYFRCPSGYVEPPAFHLSTWNRRSNTVNLLNHIDGGVIDNTWRKVQIPLATLATPEWTLGNVETLAWAMDEQNRTCYVDNIALRDTTPPTLITVGKQAPITESSTVLRLTFSEAYDAASIRALSNYSLHSVDDSDYSTATSPVDTGMHYRIQRFDNSGIPQNRYDLFLHFAKPLKNGRQYTLNLQGVKDRSGNAITPIPYRFTYADQQQLNQNIKVNQVGYLPERPKVGYVGGYFGDLGGGVWAVGDNGKILFHDQQSGWQEQTTPVTTPLRAIAATREDSAWAVGDGGVILHWDGKQWQQVVSPVSTDLLAIAFDPLNQGWIVGANGSILRYKGSVWETVTSPTASTLRGVWAETTKSAWAVGDNGTIIRWDGVKWAAETSGTTVNLHAIGGSKADDLWAVGANGTILFHQYNRWKVWTDKPAGTADLHALTWNHSGSIWVAGDNGTLWYKTGFGSNPFTAVNAATSNDLRALARQNSRQSWGSTSNGALITKTGNDWQAGDNLNATIHGMFALPYGALRLPTPLPTVSIQNAQNAQTVLEIPLTLRHANWHLSGEDVYQFDFSALTTAGEYRAYVPGLGISDTFKIGKDVLNHAAYTTARGLFYQRSGTALTEPYAEARFTRPLSHEYQENGRKIDGVYNATLTNSPLYNNEPIGGFKDVHGGWHDAGDYGKYMPTAATALWYLLTTYDIQPEHFRDNAWNIPESRNGVPDLLDEARWELDWIVRLQSSDGGVYHKVTSECWFGDMPHKETAPRHIYAKTTHDTALAAALFASAARVWQPYDSALAATYLQRARLAWSFLQAHPNNTPQGGFKNVANNCSGEYNDADDSDNRLWAAAELYRTTGESAFRQHFENWWANNSHTWGWHEWQHFYKRAYWAYLRTPAANTNAAIQQEIRNKIILDANNNRAQTLASPYQNGARLDVPDWLGWGTFTQSTMYAFPLLQAWALTGDEKYRDTAALNLDAQLGANPLAFSFITGIGKRYPQNPLHTVSIYDGVDEPVPGIPVFGIFAHMSNGKTPQRKAQEDANNYPTMYNTDDPYPILRRYTDESDLVEMSEFTIQEMAIAVGVFGLMAEPLGSNALVDTDGDGIPDSQDTDDDNDGMPDSWETQYGLNPLDAADAAADKDGDGYSNQQEFMASSNPNDPASKPAPLRLGSNLGGISDWSTQRPFTNLFKQSRPWLTQCDNSRDSDCNGRWETNENAKLDLDADGWVKSLPAPAEPGYSIAGTVLDVPKNFPSGRYLLLYEGDGTLQYKLGAQKLNAESTAGRDVLDIDINRGLIHIQITSTDPNKSGNYLRNLRLIREADESTYQSNTFNPEFLARIQPFQALRFMDWQNTNGNEQEQWADRRPASAATYATYGKVIGAPVEVMVQLANATRKPAWFNMPHKANDDYLRQFAALVRDTLDPTLPIYLEYSNEVWNTQFSQHAWVREQANTLWSGGTNSDFTKVINWYGKRSAEMCDIWKDTFGAQSSRVTCVLGAQAANAWTASTALDCPLWEHKPCSAHGIDAITIAPYFGHYIGSLTNQAQVTAWTREADGGLNKLFAELKSGGVLSNGSAGGALAEAMRWIDNYHTLTNNRGLQLLAYEGGQHLVGVGEVVNDSAITNLLIKANRDPRMGALYLDYLKGWEARGGGLMMNFSDIGIPSKWGSWGVLEHVLQTSSPKYDALLDYLNGTDYEAVVTLGASVTQMSEKGGSITLTAYLDKALPTPIVLNLQFAGTATSGGDYQAASPTLTIPAGATSASIRLDSIDDNLIEASETLAVTIGTINGNARAVAATLQFTLTQEDSDSDGMPDDWERHYGLNPEDASDATADKDGDGISNKDEYLANTNPSTRDGAAPVMGTNLSGLADWSSQMPFLDLFKMSRTWITQCAYWVTTPDPGCTGQWDTGEQAQLDLDANGWVKSLPKPEDTPIFTRASTYWAMYPEFKGGRYVVLYEGEGTLSYSFSAHKLAAESTAGRYVINIVPDTNNGTAILMTLTATDPNRTGNYLRNIRIIPEAYETTYAQHVFNPDFLERTRPFQVLRFMDWMSTNASTQERWSDRPLPTDARYAHYGKQTGIPLEIMLQLANTLDKTPWFTLPHQADDDYMRQFATQVRDDLPPHQKVYVEYSNEVWNTIFAQSTYALQQGRALWPDAVADDHTVRMNWYGKRTAEMCHIWKEVFGNDANRVVCVLGGQAAWTYPAEQALDCPLWQQGPCRDYGIDALAIAPYFGGYLGDRTVKSQVEGWLAEADGGLGKLFTELQHGGILSNSPAGGALQQASGWISNNQQFAQQHGLQLVSYEGGQHIADIWGTLSTGVINLFSTANRDPRMGEVYTQYLNTWKQLGGGLFMHFTDIGTPGRYGAWGALEHVEQTSSAKYNALLSYLNDNGGNNNTDRDGDGVPNDQDTFPDDPNEWLDSDRDGIGNNADSDDDNDGMPDSWEILYGLNPLDASDSSVDKDGDGISNLAEYQQGSDPTVADGNAFIDQTGVNPVTLITSNTIRVSGLSASTSLSVTNGEYRLNGGNYTKAKGTVKNGDTLQVRHTSSSKSATLVTTTLKLGTKTLTFKTTTLVIDSTPDVLNFTALTDVALATAVESATVTLTGINVPVAISVTGGEYRINGGAYTKAKGSAKAGDTLQLRHTTSSKSKATVKTTLTVGTAKPVFSTTTIVIDTTPDVFSFSAKTAVALNTVVESDSATIGGINVPTAVSISGGEYSINGGAYTKAKGMLKAGDILQVRHLSSKAVKKTVTMTVTVGTVKVAFKSTT</sequence>
<feature type="signal peptide" evidence="12">
    <location>
        <begin position="1"/>
        <end position="22"/>
    </location>
</feature>
<evidence type="ECO:0000256" key="3">
    <source>
        <dbReference type="ARBA" id="ARBA00022525"/>
    </source>
</evidence>
<feature type="compositionally biased region" description="Polar residues" evidence="11">
    <location>
        <begin position="1238"/>
        <end position="1252"/>
    </location>
</feature>
<evidence type="ECO:0000256" key="2">
    <source>
        <dbReference type="ARBA" id="ARBA00007072"/>
    </source>
</evidence>
<name>A0ABY3SV11_9GAMM</name>
<dbReference type="InterPro" id="IPR004197">
    <property type="entry name" value="Cellulase_Ig-like"/>
</dbReference>
<evidence type="ECO:0000256" key="6">
    <source>
        <dbReference type="ARBA" id="ARBA00022801"/>
    </source>
</evidence>
<keyword evidence="9" id="KW-0326">Glycosidase</keyword>
<evidence type="ECO:0000256" key="8">
    <source>
        <dbReference type="ARBA" id="ARBA00023277"/>
    </source>
</evidence>
<dbReference type="Gene3D" id="4.10.1080.10">
    <property type="entry name" value="TSP type-3 repeat"/>
    <property type="match status" value="1"/>
</dbReference>
<feature type="compositionally biased region" description="Acidic residues" evidence="11">
    <location>
        <begin position="2498"/>
        <end position="2507"/>
    </location>
</feature>
<dbReference type="Gene3D" id="2.60.40.1220">
    <property type="match status" value="1"/>
</dbReference>
<dbReference type="InterPro" id="IPR014755">
    <property type="entry name" value="Cu-Rt/internalin_Ig-like"/>
</dbReference>
<dbReference type="InterPro" id="IPR003644">
    <property type="entry name" value="Calx_beta"/>
</dbReference>
<dbReference type="InterPro" id="IPR028974">
    <property type="entry name" value="TSP_type-3_rpt"/>
</dbReference>
<dbReference type="RefSeq" id="WP_236497366.1">
    <property type="nucleotide sequence ID" value="NZ_CP091244.1"/>
</dbReference>
<evidence type="ECO:0000256" key="7">
    <source>
        <dbReference type="ARBA" id="ARBA00022837"/>
    </source>
</evidence>
<dbReference type="Pfam" id="PF18884">
    <property type="entry name" value="TSP3_bac"/>
    <property type="match status" value="5"/>
</dbReference>
<evidence type="ECO:0000259" key="14">
    <source>
        <dbReference type="Pfam" id="PF02927"/>
    </source>
</evidence>
<feature type="domain" description="Cellulase Ig-like" evidence="14">
    <location>
        <begin position="634"/>
        <end position="686"/>
    </location>
</feature>
<dbReference type="SUPFAM" id="SSF103647">
    <property type="entry name" value="TSP type-3 repeat"/>
    <property type="match status" value="2"/>
</dbReference>
<evidence type="ECO:0000256" key="9">
    <source>
        <dbReference type="ARBA" id="ARBA00023295"/>
    </source>
</evidence>
<feature type="region of interest" description="Disordered" evidence="11">
    <location>
        <begin position="1191"/>
        <end position="1267"/>
    </location>
</feature>
<reference evidence="17" key="1">
    <citation type="journal article" date="2022" name="Microorganisms">
        <title>Two New Species of Filamentous Sulfur Bacteria of the Genus Thiothrix, Thiothrix winogradskyi sp. nov. and 'Candidatus Thiothrix sulfatifontis' sp. nov.</title>
        <authorList>
            <person name="Ravin N.V."/>
            <person name="Rossetti S."/>
            <person name="Beletsky A.V."/>
            <person name="Kadnikov V.V."/>
            <person name="Rudenko T.S."/>
            <person name="Smolyakov D.D."/>
            <person name="Moskvitina M.I."/>
            <person name="Gureeva M.V."/>
            <person name="Mardanov A.V."/>
            <person name="Grabovich M.Y."/>
        </authorList>
    </citation>
    <scope>NUCLEOTIDE SEQUENCE</scope>
    <source>
        <strain evidence="17">CT3</strain>
    </source>
</reference>
<dbReference type="Gene3D" id="1.50.10.10">
    <property type="match status" value="1"/>
</dbReference>
<dbReference type="InterPro" id="IPR038081">
    <property type="entry name" value="CalX-like_sf"/>
</dbReference>
<proteinExistence type="inferred from homology"/>
<evidence type="ECO:0000256" key="5">
    <source>
        <dbReference type="ARBA" id="ARBA00022737"/>
    </source>
</evidence>
<evidence type="ECO:0000256" key="12">
    <source>
        <dbReference type="SAM" id="SignalP"/>
    </source>
</evidence>
<feature type="compositionally biased region" description="Basic and acidic residues" evidence="11">
    <location>
        <begin position="1921"/>
        <end position="1931"/>
    </location>
</feature>
<keyword evidence="4 12" id="KW-0732">Signal</keyword>
<feature type="domain" description="Photosynthesis system II assembly factor Ycf48/Hcf136-like" evidence="16">
    <location>
        <begin position="346"/>
        <end position="439"/>
    </location>
</feature>
<evidence type="ECO:0000256" key="10">
    <source>
        <dbReference type="ARBA" id="ARBA00023326"/>
    </source>
</evidence>
<dbReference type="InterPro" id="IPR012341">
    <property type="entry name" value="6hp_glycosidase-like_sf"/>
</dbReference>
<feature type="domain" description="Glycoside hydrolase family 9" evidence="13">
    <location>
        <begin position="708"/>
        <end position="1177"/>
    </location>
</feature>
<dbReference type="SUPFAM" id="SSF81296">
    <property type="entry name" value="E set domains"/>
    <property type="match status" value="1"/>
</dbReference>
<evidence type="ECO:0000259" key="13">
    <source>
        <dbReference type="Pfam" id="PF00759"/>
    </source>
</evidence>
<protein>
    <submittedName>
        <fullName evidence="17">Glycoside hydrolase family 9 protein</fullName>
    </submittedName>
</protein>
<dbReference type="SUPFAM" id="SSF49785">
    <property type="entry name" value="Galactose-binding domain-like"/>
    <property type="match status" value="1"/>
</dbReference>
<evidence type="ECO:0000259" key="16">
    <source>
        <dbReference type="Pfam" id="PF14870"/>
    </source>
</evidence>
<dbReference type="InterPro" id="IPR008928">
    <property type="entry name" value="6-hairpin_glycosidase_sf"/>
</dbReference>
<keyword evidence="18" id="KW-1185">Reference proteome</keyword>
<dbReference type="Pfam" id="PF00759">
    <property type="entry name" value="Glyco_hydro_9"/>
    <property type="match status" value="1"/>
</dbReference>
<feature type="chain" id="PRO_5045817730" evidence="12">
    <location>
        <begin position="23"/>
        <end position="2856"/>
    </location>
</feature>
<dbReference type="InterPro" id="IPR008979">
    <property type="entry name" value="Galactose-bd-like_sf"/>
</dbReference>
<dbReference type="InterPro" id="IPR013783">
    <property type="entry name" value="Ig-like_fold"/>
</dbReference>
<evidence type="ECO:0000313" key="17">
    <source>
        <dbReference type="EMBL" id="UJS23347.1"/>
    </source>
</evidence>
<dbReference type="Pfam" id="PF14870">
    <property type="entry name" value="PSII_BNR"/>
    <property type="match status" value="1"/>
</dbReference>
<dbReference type="Gene3D" id="2.60.40.10">
    <property type="entry name" value="Immunoglobulins"/>
    <property type="match status" value="1"/>
</dbReference>
<keyword evidence="3" id="KW-0964">Secreted</keyword>
<feature type="region of interest" description="Disordered" evidence="11">
    <location>
        <begin position="2480"/>
        <end position="2532"/>
    </location>
</feature>
<accession>A0ABY3SV11</accession>
<comment type="similarity">
    <text evidence="2">Belongs to the glycosyl hydrolase 9 (cellulase E) family.</text>
</comment>
<keyword evidence="7" id="KW-0106">Calcium</keyword>
<dbReference type="Pfam" id="PF03160">
    <property type="entry name" value="Calx-beta"/>
    <property type="match status" value="1"/>
</dbReference>
<gene>
    <name evidence="17" type="ORF">L2Y54_15545</name>
</gene>
<dbReference type="Proteomes" id="UP001054801">
    <property type="component" value="Chromosome"/>
</dbReference>
<dbReference type="CDD" id="cd02850">
    <property type="entry name" value="E_set_Cellulase_N"/>
    <property type="match status" value="1"/>
</dbReference>
<dbReference type="InterPro" id="IPR006624">
    <property type="entry name" value="Beta-propeller_rpt_TECPR"/>
</dbReference>
<keyword evidence="5" id="KW-0677">Repeat</keyword>
<evidence type="ECO:0000313" key="18">
    <source>
        <dbReference type="Proteomes" id="UP001054801"/>
    </source>
</evidence>
<dbReference type="SUPFAM" id="SSF141072">
    <property type="entry name" value="CalX-like"/>
    <property type="match status" value="1"/>
</dbReference>
<keyword evidence="6 17" id="KW-0378">Hydrolase</keyword>
<dbReference type="Pfam" id="PF02927">
    <property type="entry name" value="CelD_N"/>
    <property type="match status" value="1"/>
</dbReference>
<dbReference type="InterPro" id="IPR001701">
    <property type="entry name" value="Glyco_hydro_9"/>
</dbReference>
<dbReference type="InterPro" id="IPR028203">
    <property type="entry name" value="PSII_CF48-like_dom"/>
</dbReference>
<dbReference type="GO" id="GO:0016787">
    <property type="term" value="F:hydrolase activity"/>
    <property type="evidence" value="ECO:0007669"/>
    <property type="project" value="UniProtKB-KW"/>
</dbReference>
<dbReference type="SUPFAM" id="SSF48208">
    <property type="entry name" value="Six-hairpin glycosidases"/>
    <property type="match status" value="1"/>
</dbReference>
<feature type="region of interest" description="Disordered" evidence="11">
    <location>
        <begin position="1894"/>
        <end position="1931"/>
    </location>
</feature>
<dbReference type="Gene3D" id="2.60.40.2030">
    <property type="match status" value="1"/>
</dbReference>
<evidence type="ECO:0000256" key="11">
    <source>
        <dbReference type="SAM" id="MobiDB-lite"/>
    </source>
</evidence>
<feature type="domain" description="Calx-beta" evidence="15">
    <location>
        <begin position="1787"/>
        <end position="1885"/>
    </location>
</feature>
<dbReference type="InterPro" id="IPR014756">
    <property type="entry name" value="Ig_E-set"/>
</dbReference>
<feature type="compositionally biased region" description="Acidic residues" evidence="11">
    <location>
        <begin position="1193"/>
        <end position="1210"/>
    </location>
</feature>
<evidence type="ECO:0000256" key="1">
    <source>
        <dbReference type="ARBA" id="ARBA00004613"/>
    </source>
</evidence>
<dbReference type="PANTHER" id="PTHR22298">
    <property type="entry name" value="ENDO-1,4-BETA-GLUCANASE"/>
    <property type="match status" value="1"/>
</dbReference>
<organism evidence="17 18">
    <name type="scientific">Thiothrix winogradskyi</name>
    <dbReference type="NCBI Taxonomy" id="96472"/>
    <lineage>
        <taxon>Bacteria</taxon>
        <taxon>Pseudomonadati</taxon>
        <taxon>Pseudomonadota</taxon>
        <taxon>Gammaproteobacteria</taxon>
        <taxon>Thiotrichales</taxon>
        <taxon>Thiotrichaceae</taxon>
        <taxon>Thiothrix</taxon>
    </lineage>
</organism>
<keyword evidence="10" id="KW-0624">Polysaccharide degradation</keyword>
<keyword evidence="8" id="KW-0119">Carbohydrate metabolism</keyword>
<evidence type="ECO:0000256" key="4">
    <source>
        <dbReference type="ARBA" id="ARBA00022729"/>
    </source>
</evidence>
<feature type="compositionally biased region" description="Acidic residues" evidence="11">
    <location>
        <begin position="1895"/>
        <end position="1904"/>
    </location>
</feature>
<evidence type="ECO:0000259" key="15">
    <source>
        <dbReference type="Pfam" id="PF03160"/>
    </source>
</evidence>
<dbReference type="SUPFAM" id="SSF101898">
    <property type="entry name" value="NHL repeat"/>
    <property type="match status" value="1"/>
</dbReference>
<dbReference type="SMART" id="SM00706">
    <property type="entry name" value="TECPR"/>
    <property type="match status" value="4"/>
</dbReference>